<protein>
    <submittedName>
        <fullName evidence="1">Uncharacterized protein</fullName>
    </submittedName>
</protein>
<keyword evidence="2" id="KW-1185">Reference proteome</keyword>
<evidence type="ECO:0000313" key="1">
    <source>
        <dbReference type="EMBL" id="AFQ22189.1"/>
    </source>
</evidence>
<proteinExistence type="predicted"/>
<gene>
    <name evidence="1" type="ORF">My1_030</name>
</gene>
<dbReference type="GeneID" id="13826732"/>
<evidence type="ECO:0000313" key="2">
    <source>
        <dbReference type="Proteomes" id="UP000006280"/>
    </source>
</evidence>
<reference evidence="1 2" key="1">
    <citation type="journal article" date="2012" name="J. Virol.">
        <title>Complete Genome Sequence of Pectobacterium carotovorum subsp. carotovorum Bacteriophage My1.</title>
        <authorList>
            <person name="Lee D.H."/>
            <person name="Lee J.H."/>
            <person name="Shin H."/>
            <person name="Ji S."/>
            <person name="Roh E."/>
            <person name="Jung K."/>
            <person name="Ryu S."/>
            <person name="Choi J."/>
            <person name="Heu S."/>
        </authorList>
    </citation>
    <scope>NUCLEOTIDE SEQUENCE [LARGE SCALE GENOMIC DNA]</scope>
</reference>
<dbReference type="EMBL" id="JX195166">
    <property type="protein sequence ID" value="AFQ22189.1"/>
    <property type="molecule type" value="Genomic_DNA"/>
</dbReference>
<organism evidence="1 2">
    <name type="scientific">Pectobacterium phage My1</name>
    <dbReference type="NCBI Taxonomy" id="1204539"/>
    <lineage>
        <taxon>Viruses</taxon>
        <taxon>Duplodnaviria</taxon>
        <taxon>Heunggongvirae</taxon>
        <taxon>Uroviricota</taxon>
        <taxon>Caudoviricetes</taxon>
        <taxon>Demerecviridae</taxon>
        <taxon>Mccorquodalevirinae</taxon>
        <taxon>Myunavirus</taxon>
        <taxon>Myunavirus My1</taxon>
    </lineage>
</organism>
<sequence length="96" mass="10587">MAAEILAGLLALLTLVFVGIVAYYVKLNSDLVKTNNGLHDLLTKTNETNQHLNDVVNEYAELLKHEVAVRQEVSAIIAVARDVPKRLKTVVLPLLK</sequence>
<dbReference type="RefSeq" id="YP_006906282.1">
    <property type="nucleotide sequence ID" value="NC_018837.1"/>
</dbReference>
<name>J9QKX8_9CAUD</name>
<dbReference type="KEGG" id="vg:13826732"/>
<accession>J9QKX8</accession>
<dbReference type="Proteomes" id="UP000006280">
    <property type="component" value="Segment"/>
</dbReference>